<evidence type="ECO:0000313" key="1">
    <source>
        <dbReference type="EMBL" id="QEJ97959.1"/>
    </source>
</evidence>
<dbReference type="EMBL" id="CP042817">
    <property type="protein sequence ID" value="QEJ97959.1"/>
    <property type="molecule type" value="Genomic_DNA"/>
</dbReference>
<gene>
    <name evidence="1" type="ORF">FUT82_08085</name>
</gene>
<dbReference type="Proteomes" id="UP000323594">
    <property type="component" value="Chromosome"/>
</dbReference>
<dbReference type="AlphaFoldDB" id="A0AAE6ITI8"/>
<evidence type="ECO:0000313" key="2">
    <source>
        <dbReference type="Proteomes" id="UP000323594"/>
    </source>
</evidence>
<accession>A0AAE6ITI8</accession>
<dbReference type="RefSeq" id="WP_148879782.1">
    <property type="nucleotide sequence ID" value="NZ_CP042814.1"/>
</dbReference>
<organism evidence="1 2">
    <name type="scientific">Treponema phagedenis</name>
    <dbReference type="NCBI Taxonomy" id="162"/>
    <lineage>
        <taxon>Bacteria</taxon>
        <taxon>Pseudomonadati</taxon>
        <taxon>Spirochaetota</taxon>
        <taxon>Spirochaetia</taxon>
        <taxon>Spirochaetales</taxon>
        <taxon>Treponemataceae</taxon>
        <taxon>Treponema</taxon>
    </lineage>
</organism>
<reference evidence="1 2" key="1">
    <citation type="submission" date="2019-08" db="EMBL/GenBank/DDBJ databases">
        <authorList>
            <person name="Kuhnert P."/>
        </authorList>
    </citation>
    <scope>NUCLEOTIDE SEQUENCE [LARGE SCALE GENOMIC DNA]</scope>
    <source>
        <strain evidence="1 2">B36.5</strain>
    </source>
</reference>
<name>A0AAE6ITI8_TREPH</name>
<sequence length="132" mass="15060">MEGHRANIEKMAVHILEAAERVAQETAAEMELYAKSNFKWTPRTHHANECLRGKWSRGQQGGTITHEEVSAEIWQDLYGLKGEEYGYWLENAKRFHGKYAILQETANVHAGMFFNGMMDAIKSAMEREGQGD</sequence>
<proteinExistence type="predicted"/>
<protein>
    <submittedName>
        <fullName evidence="1">Uncharacterized protein</fullName>
    </submittedName>
</protein>
<dbReference type="GeneID" id="57753462"/>